<evidence type="ECO:0000256" key="2">
    <source>
        <dbReference type="PROSITE-ProRule" id="PRU00252"/>
    </source>
</evidence>
<dbReference type="PROSITE" id="PS50935">
    <property type="entry name" value="SSB"/>
    <property type="match status" value="1"/>
</dbReference>
<proteinExistence type="predicted"/>
<gene>
    <name evidence="4" type="ordered locus">BCG9842_A0065</name>
</gene>
<dbReference type="Proteomes" id="UP000006744">
    <property type="component" value="Plasmid pG9842_140"/>
</dbReference>
<keyword evidence="4" id="KW-0614">Plasmid</keyword>
<reference evidence="4 5" key="1">
    <citation type="submission" date="2008-10" db="EMBL/GenBank/DDBJ databases">
        <title>Genome sequence of Bacillus cereus G9842.</title>
        <authorList>
            <person name="Dodson R.J."/>
            <person name="Durkin A.S."/>
            <person name="Rosovitz M.J."/>
            <person name="Rasko D.A."/>
            <person name="Hoffmaster A."/>
            <person name="Ravel J."/>
            <person name="Sutton G."/>
        </authorList>
    </citation>
    <scope>NUCLEOTIDE SEQUENCE [LARGE SCALE GENOMIC DNA]</scope>
    <source>
        <strain evidence="4 5">G9842</strain>
        <plasmid evidence="4 5">pG9842_140</plasmid>
    </source>
</reference>
<dbReference type="InterPro" id="IPR000424">
    <property type="entry name" value="Primosome_PriB/ssb"/>
</dbReference>
<dbReference type="EMBL" id="CP001188">
    <property type="protein sequence ID" value="ACK98808.1"/>
    <property type="molecule type" value="Genomic_DNA"/>
</dbReference>
<dbReference type="InterPro" id="IPR012340">
    <property type="entry name" value="NA-bd_OB-fold"/>
</dbReference>
<evidence type="ECO:0000313" key="4">
    <source>
        <dbReference type="EMBL" id="ACK98808.1"/>
    </source>
</evidence>
<sequence>MHNSYNGYNNFNQQQNNYQTRPNGNFSSQQQNNSGYRNNGADNHVKIQVVARLVKDPESKPVNNSKVASSKVVINHRGGEKADFWFIEVWGNENSDGYYKFLLNHCPKGRKVFIEGIPELRQTKNTDGTYTYYPTIKVTNLIGLDGGNLDNQQPTGQFKQQTQGVDFQPQHSGFQPNHQNYVANQTRQQPQQGGGLSNIPIHSGFLPQQQTSVRVGAPASIQENIGFPAIAQQ</sequence>
<keyword evidence="1 2" id="KW-0238">DNA-binding</keyword>
<dbReference type="Pfam" id="PF00436">
    <property type="entry name" value="SSB"/>
    <property type="match status" value="1"/>
</dbReference>
<dbReference type="AlphaFoldDB" id="B7IZQ8"/>
<organism evidence="4 5">
    <name type="scientific">Bacillus cereus (strain G9842)</name>
    <dbReference type="NCBI Taxonomy" id="405531"/>
    <lineage>
        <taxon>Bacteria</taxon>
        <taxon>Bacillati</taxon>
        <taxon>Bacillota</taxon>
        <taxon>Bacilli</taxon>
        <taxon>Bacillales</taxon>
        <taxon>Bacillaceae</taxon>
        <taxon>Bacillus</taxon>
        <taxon>Bacillus cereus group</taxon>
    </lineage>
</organism>
<protein>
    <submittedName>
        <fullName evidence="4">Single-strand binding protein, putative</fullName>
    </submittedName>
</protein>
<feature type="compositionally biased region" description="Low complexity" evidence="3">
    <location>
        <begin position="1"/>
        <end position="34"/>
    </location>
</feature>
<dbReference type="SUPFAM" id="SSF50249">
    <property type="entry name" value="Nucleic acid-binding proteins"/>
    <property type="match status" value="1"/>
</dbReference>
<name>B7IZQ8_BACC2</name>
<dbReference type="GO" id="GO:0003697">
    <property type="term" value="F:single-stranded DNA binding"/>
    <property type="evidence" value="ECO:0007669"/>
    <property type="project" value="InterPro"/>
</dbReference>
<geneLocation type="plasmid" evidence="4 5">
    <name>pG9842_140</name>
</geneLocation>
<dbReference type="Gene3D" id="2.40.50.140">
    <property type="entry name" value="Nucleic acid-binding proteins"/>
    <property type="match status" value="1"/>
</dbReference>
<dbReference type="RefSeq" id="WP_000552022.1">
    <property type="nucleotide sequence ID" value="NC_011774.1"/>
</dbReference>
<evidence type="ECO:0000256" key="1">
    <source>
        <dbReference type="ARBA" id="ARBA00023125"/>
    </source>
</evidence>
<dbReference type="HOGENOM" id="CLU_1025472_0_0_9"/>
<evidence type="ECO:0000256" key="3">
    <source>
        <dbReference type="SAM" id="MobiDB-lite"/>
    </source>
</evidence>
<accession>B7IZQ8</accession>
<dbReference type="KEGG" id="bcg:BCG9842_A0065"/>
<evidence type="ECO:0000313" key="5">
    <source>
        <dbReference type="Proteomes" id="UP000006744"/>
    </source>
</evidence>
<feature type="region of interest" description="Disordered" evidence="3">
    <location>
        <begin position="1"/>
        <end position="40"/>
    </location>
</feature>